<dbReference type="InterPro" id="IPR000772">
    <property type="entry name" value="Ricin_B_lectin"/>
</dbReference>
<keyword evidence="1" id="KW-0732">Signal</keyword>
<dbReference type="Proteomes" id="UP000215483">
    <property type="component" value="Unassembled WGS sequence"/>
</dbReference>
<sequence length="578" mass="60266">MTRTRRYGSLTAALGTAVLTAALVTPAQAAPTTSTTLVVNADQTLRPVTHVATGSLYGLADGSTPADSLVAPLKPNTFVQMAPGGSQLPNGEPKPAGDALVVASKAARAGAKVVVRMPDWYPNFPYKWVSWSDWLSAVDKQVASVQSSGAGNIAAYELWNEPDWTWDTTNAGAFDAGWARTYKEVRAKDTRTPIQGPSYSAWNQSWMSTFLTDAKAGGTVPDIIAWHELQGSKDIAAHVSAYRALESSLGISPRPIAIEEYGTPSEIGVPGSLVGYVAKFERAGVHDAELAFWNHYGTLGDTLTDTAGSPNGSYWLYKWYGDMSGNMLVTTPPAQTGLDGAASLNSAGNQIGVIFGGGAGSSAVTVKGLGSLSAFGGTVHVKLEYTPSRGRTTAVSGPVTISDADYTVSNGQITVPVTTNATDGYHLTVTPTGTSASLAGTYQITNRNSGLALDTQSAGTAQGTSVVQATSSTGTTQSWTLTSAGSGLYRITSRASGLLLGIKDMSTADGGTALIWGDNGTADHLWQLVPSGDGYYKIANYNSGLLLGVTDMSTASGAQVLQWDDNGTADHLWRLTPR</sequence>
<feature type="domain" description="Ricin B lectin" evidence="2">
    <location>
        <begin position="440"/>
        <end position="576"/>
    </location>
</feature>
<organism evidence="3 4">
    <name type="scientific">Streptomyces diastatochromogenes</name>
    <dbReference type="NCBI Taxonomy" id="42236"/>
    <lineage>
        <taxon>Bacteria</taxon>
        <taxon>Bacillati</taxon>
        <taxon>Actinomycetota</taxon>
        <taxon>Actinomycetes</taxon>
        <taxon>Kitasatosporales</taxon>
        <taxon>Streptomycetaceae</taxon>
        <taxon>Streptomyces</taxon>
    </lineage>
</organism>
<comment type="caution">
    <text evidence="3">The sequence shown here is derived from an EMBL/GenBank/DDBJ whole genome shotgun (WGS) entry which is preliminary data.</text>
</comment>
<feature type="signal peptide" evidence="1">
    <location>
        <begin position="1"/>
        <end position="29"/>
    </location>
</feature>
<accession>A0A233SAQ6</accession>
<keyword evidence="4" id="KW-1185">Reference proteome</keyword>
<dbReference type="OrthoDB" id="9760056at2"/>
<evidence type="ECO:0000313" key="4">
    <source>
        <dbReference type="Proteomes" id="UP000215483"/>
    </source>
</evidence>
<dbReference type="Pfam" id="PF14200">
    <property type="entry name" value="RicinB_lectin_2"/>
    <property type="match status" value="2"/>
</dbReference>
<dbReference type="InterPro" id="IPR035992">
    <property type="entry name" value="Ricin_B-like_lectins"/>
</dbReference>
<reference evidence="3 4" key="1">
    <citation type="submission" date="2016-07" db="EMBL/GenBank/DDBJ databases">
        <title>Draft genome of Streptomyces diastatochromogenes.</title>
        <authorList>
            <person name="Podduturi R."/>
            <person name="Lukassen M.B."/>
            <person name="Clausen N."/>
            <person name="Nielsen J.L."/>
            <person name="Jorgensen N.O."/>
        </authorList>
    </citation>
    <scope>NUCLEOTIDE SEQUENCE [LARGE SCALE GENOMIC DNA]</scope>
    <source>
        <strain evidence="3 4">DSM 40608</strain>
    </source>
</reference>
<dbReference type="AlphaFoldDB" id="A0A233SAQ6"/>
<protein>
    <recommendedName>
        <fullName evidence="2">Ricin B lectin domain-containing protein</fullName>
    </recommendedName>
</protein>
<evidence type="ECO:0000256" key="1">
    <source>
        <dbReference type="SAM" id="SignalP"/>
    </source>
</evidence>
<name>A0A233SAQ6_STRDA</name>
<evidence type="ECO:0000313" key="3">
    <source>
        <dbReference type="EMBL" id="OXY92750.1"/>
    </source>
</evidence>
<dbReference type="SUPFAM" id="SSF51445">
    <property type="entry name" value="(Trans)glycosidases"/>
    <property type="match status" value="1"/>
</dbReference>
<dbReference type="RefSeq" id="WP_094219006.1">
    <property type="nucleotide sequence ID" value="NZ_MCGQ01000022.1"/>
</dbReference>
<dbReference type="EMBL" id="MCGQ01000022">
    <property type="protein sequence ID" value="OXY92750.1"/>
    <property type="molecule type" value="Genomic_DNA"/>
</dbReference>
<gene>
    <name evidence="3" type="ORF">BEK98_24990</name>
</gene>
<dbReference type="InterPro" id="IPR017853">
    <property type="entry name" value="GH"/>
</dbReference>
<proteinExistence type="predicted"/>
<dbReference type="SMART" id="SM00458">
    <property type="entry name" value="RICIN"/>
    <property type="match status" value="1"/>
</dbReference>
<dbReference type="Gene3D" id="3.20.20.80">
    <property type="entry name" value="Glycosidases"/>
    <property type="match status" value="1"/>
</dbReference>
<dbReference type="SUPFAM" id="SSF50370">
    <property type="entry name" value="Ricin B-like lectins"/>
    <property type="match status" value="1"/>
</dbReference>
<evidence type="ECO:0000259" key="2">
    <source>
        <dbReference type="SMART" id="SM00458"/>
    </source>
</evidence>
<feature type="chain" id="PRO_5012150059" description="Ricin B lectin domain-containing protein" evidence="1">
    <location>
        <begin position="30"/>
        <end position="578"/>
    </location>
</feature>
<dbReference type="Gene3D" id="2.80.10.50">
    <property type="match status" value="2"/>
</dbReference>
<dbReference type="PROSITE" id="PS50231">
    <property type="entry name" value="RICIN_B_LECTIN"/>
    <property type="match status" value="1"/>
</dbReference>